<feature type="compositionally biased region" description="Basic residues" evidence="1">
    <location>
        <begin position="134"/>
        <end position="165"/>
    </location>
</feature>
<protein>
    <submittedName>
        <fullName evidence="2">Uncharacterized protein</fullName>
    </submittedName>
</protein>
<evidence type="ECO:0000256" key="1">
    <source>
        <dbReference type="SAM" id="MobiDB-lite"/>
    </source>
</evidence>
<feature type="compositionally biased region" description="Low complexity" evidence="1">
    <location>
        <begin position="63"/>
        <end position="82"/>
    </location>
</feature>
<sequence length="259" mass="27780">MDDLLLVGAPTLPARAAPSSSRDRRHRRLWAGVEWGAAALKSPRNTRASRHTYYSRPDPAPLAPAARRPRAPAARAARSAARPPAPRPAPRPAATAAAPLQPPRAAPLRRPRGPPPPPRGPPPPPRPPPPPCRRPARPPLRRPRGPRRRPGGPRRPARPPLRRPRGAAHLLHLCSIYPLPLPRPRHAPTRHISQRTPALRREGDAMAAANGSGGGKGFEVPKVEVRFTKLLINGHFADAVSGTPIALPLPALELSASSS</sequence>
<dbReference type="Gramene" id="PVH34341">
    <property type="protein sequence ID" value="PVH34341"/>
    <property type="gene ID" value="PAHAL_8G199700"/>
</dbReference>
<accession>A0A2T8I9K9</accession>
<gene>
    <name evidence="2" type="ORF">PAHAL_8G199700</name>
</gene>
<feature type="compositionally biased region" description="Pro residues" evidence="1">
    <location>
        <begin position="113"/>
        <end position="133"/>
    </location>
</feature>
<proteinExistence type="predicted"/>
<evidence type="ECO:0000313" key="2">
    <source>
        <dbReference type="EMBL" id="PVH34341.1"/>
    </source>
</evidence>
<feature type="region of interest" description="Disordered" evidence="1">
    <location>
        <begin position="1"/>
        <end position="165"/>
    </location>
</feature>
<organism evidence="2">
    <name type="scientific">Panicum hallii</name>
    <dbReference type="NCBI Taxonomy" id="206008"/>
    <lineage>
        <taxon>Eukaryota</taxon>
        <taxon>Viridiplantae</taxon>
        <taxon>Streptophyta</taxon>
        <taxon>Embryophyta</taxon>
        <taxon>Tracheophyta</taxon>
        <taxon>Spermatophyta</taxon>
        <taxon>Magnoliopsida</taxon>
        <taxon>Liliopsida</taxon>
        <taxon>Poales</taxon>
        <taxon>Poaceae</taxon>
        <taxon>PACMAD clade</taxon>
        <taxon>Panicoideae</taxon>
        <taxon>Panicodae</taxon>
        <taxon>Paniceae</taxon>
        <taxon>Panicinae</taxon>
        <taxon>Panicum</taxon>
        <taxon>Panicum sect. Panicum</taxon>
    </lineage>
</organism>
<dbReference type="EMBL" id="CM008053">
    <property type="protein sequence ID" value="PVH34341.1"/>
    <property type="molecule type" value="Genomic_DNA"/>
</dbReference>
<dbReference type="AlphaFoldDB" id="A0A2T8I9K9"/>
<dbReference type="Proteomes" id="UP000243499">
    <property type="component" value="Chromosome 8"/>
</dbReference>
<reference evidence="2" key="1">
    <citation type="submission" date="2018-04" db="EMBL/GenBank/DDBJ databases">
        <title>WGS assembly of Panicum hallii.</title>
        <authorList>
            <person name="Lovell J."/>
            <person name="Jenkins J."/>
            <person name="Lowry D."/>
            <person name="Mamidi S."/>
            <person name="Sreedasyam A."/>
            <person name="Weng X."/>
            <person name="Barry K."/>
            <person name="Bonette J."/>
            <person name="Campitelli B."/>
            <person name="Daum C."/>
            <person name="Gordon S."/>
            <person name="Gould B."/>
            <person name="Lipzen A."/>
            <person name="Macqueen A."/>
            <person name="Palacio-Mejia J."/>
            <person name="Plott C."/>
            <person name="Shakirov E."/>
            <person name="Shu S."/>
            <person name="Yoshinaga Y."/>
            <person name="Zane M."/>
            <person name="Rokhsar D."/>
            <person name="Grimwood J."/>
            <person name="Schmutz J."/>
            <person name="Juenger T."/>
        </authorList>
    </citation>
    <scope>NUCLEOTIDE SEQUENCE [LARGE SCALE GENOMIC DNA]</scope>
    <source>
        <strain evidence="2">FIL2</strain>
    </source>
</reference>
<name>A0A2T8I9K9_9POAL</name>